<dbReference type="InterPro" id="IPR036097">
    <property type="entry name" value="HisK_dim/P_sf"/>
</dbReference>
<feature type="transmembrane region" description="Helical" evidence="12">
    <location>
        <begin position="128"/>
        <end position="153"/>
    </location>
</feature>
<feature type="domain" description="HAMP" evidence="14">
    <location>
        <begin position="154"/>
        <end position="207"/>
    </location>
</feature>
<dbReference type="PANTHER" id="PTHR45436">
    <property type="entry name" value="SENSOR HISTIDINE KINASE YKOH"/>
    <property type="match status" value="1"/>
</dbReference>
<keyword evidence="5" id="KW-0808">Transferase</keyword>
<dbReference type="SUPFAM" id="SSF55874">
    <property type="entry name" value="ATPase domain of HSP90 chaperone/DNA topoisomerase II/histidine kinase"/>
    <property type="match status" value="1"/>
</dbReference>
<dbReference type="Gene3D" id="3.30.565.10">
    <property type="entry name" value="Histidine kinase-like ATPase, C-terminal domain"/>
    <property type="match status" value="1"/>
</dbReference>
<comment type="subcellular location">
    <subcellularLocation>
        <location evidence="2">Cell membrane</location>
    </subcellularLocation>
</comment>
<feature type="region of interest" description="Disordered" evidence="11">
    <location>
        <begin position="427"/>
        <end position="461"/>
    </location>
</feature>
<keyword evidence="16" id="KW-1185">Reference proteome</keyword>
<evidence type="ECO:0000256" key="11">
    <source>
        <dbReference type="SAM" id="MobiDB-lite"/>
    </source>
</evidence>
<dbReference type="EMBL" id="AP027729">
    <property type="protein sequence ID" value="BDZ41002.1"/>
    <property type="molecule type" value="Genomic_DNA"/>
</dbReference>
<dbReference type="InterPro" id="IPR005467">
    <property type="entry name" value="His_kinase_dom"/>
</dbReference>
<dbReference type="InterPro" id="IPR004358">
    <property type="entry name" value="Sig_transdc_His_kin-like_C"/>
</dbReference>
<evidence type="ECO:0000256" key="7">
    <source>
        <dbReference type="ARBA" id="ARBA00022777"/>
    </source>
</evidence>
<accession>A0ABM8FYZ2</accession>
<dbReference type="SMART" id="SM00388">
    <property type="entry name" value="HisKA"/>
    <property type="match status" value="1"/>
</dbReference>
<evidence type="ECO:0000256" key="3">
    <source>
        <dbReference type="ARBA" id="ARBA00012438"/>
    </source>
</evidence>
<dbReference type="PROSITE" id="PS50885">
    <property type="entry name" value="HAMP"/>
    <property type="match status" value="1"/>
</dbReference>
<dbReference type="InterPro" id="IPR050428">
    <property type="entry name" value="TCS_sensor_his_kinase"/>
</dbReference>
<dbReference type="SMART" id="SM00387">
    <property type="entry name" value="HATPase_c"/>
    <property type="match status" value="1"/>
</dbReference>
<sequence>MALSTVVAQGRVAATDDLLSVSVRQLDQLATSDRVPDVLQASEPGEVVQLLDAEGRVLATSSSASRTLPLVGSDELDGLGPSVTARTVESSPYGSGPTRVAALPTTVDGAPATAVAGLPLREVEGVVAALRISLLVVVPLLTLALGLVIWSVLGRVLRPVEELRLGAERVRDVGGPGSLPVPAVDDELAALARTLNSMLDRLDASAARQNAFVADAAHELRSPVAALRATIDVARTHPDAYSATELAADLAVETARLGELVEDLLVLAKVGSSGSSVRPSEEVDLAVTAREIAREVLAGAADRTTGREGEGEAEGGAEIRVEVEGRVVAELDPTATRRILRNLVDNAVRHAGTVVTVALSELPSAPTTAGTRSAVRIVVDDDGPGVPEGERERVFERFARLASSRGRDSGGTGLGLPIARALAREHGGDVSLSTSPAGGLRAEATLAVRPPAAAGPRSTVR</sequence>
<dbReference type="Gene3D" id="6.10.340.10">
    <property type="match status" value="1"/>
</dbReference>
<comment type="catalytic activity">
    <reaction evidence="1">
        <text>ATP + protein L-histidine = ADP + protein N-phospho-L-histidine.</text>
        <dbReference type="EC" id="2.7.13.3"/>
    </reaction>
</comment>
<evidence type="ECO:0000256" key="8">
    <source>
        <dbReference type="ARBA" id="ARBA00022989"/>
    </source>
</evidence>
<dbReference type="PANTHER" id="PTHR45436:SF5">
    <property type="entry name" value="SENSOR HISTIDINE KINASE TRCS"/>
    <property type="match status" value="1"/>
</dbReference>
<evidence type="ECO:0000256" key="6">
    <source>
        <dbReference type="ARBA" id="ARBA00022692"/>
    </source>
</evidence>
<keyword evidence="10 12" id="KW-0472">Membrane</keyword>
<evidence type="ECO:0000259" key="13">
    <source>
        <dbReference type="PROSITE" id="PS50109"/>
    </source>
</evidence>
<dbReference type="Pfam" id="PF02518">
    <property type="entry name" value="HATPase_c"/>
    <property type="match status" value="1"/>
</dbReference>
<feature type="domain" description="Histidine kinase" evidence="13">
    <location>
        <begin position="215"/>
        <end position="450"/>
    </location>
</feature>
<dbReference type="InterPro" id="IPR003594">
    <property type="entry name" value="HATPase_dom"/>
</dbReference>
<evidence type="ECO:0000256" key="2">
    <source>
        <dbReference type="ARBA" id="ARBA00004236"/>
    </source>
</evidence>
<evidence type="ECO:0000313" key="16">
    <source>
        <dbReference type="Proteomes" id="UP001321475"/>
    </source>
</evidence>
<reference evidence="16" key="1">
    <citation type="journal article" date="2019" name="Int. J. Syst. Evol. Microbiol.">
        <title>The Global Catalogue of Microorganisms (GCM) 10K type strain sequencing project: providing services to taxonomists for standard genome sequencing and annotation.</title>
        <authorList>
            <consortium name="The Broad Institute Genomics Platform"/>
            <consortium name="The Broad Institute Genome Sequencing Center for Infectious Disease"/>
            <person name="Wu L."/>
            <person name="Ma J."/>
        </authorList>
    </citation>
    <scope>NUCLEOTIDE SEQUENCE [LARGE SCALE GENOMIC DNA]</scope>
    <source>
        <strain evidence="16">NBRC 108565</strain>
    </source>
</reference>
<keyword evidence="4" id="KW-0597">Phosphoprotein</keyword>
<dbReference type="InterPro" id="IPR003661">
    <property type="entry name" value="HisK_dim/P_dom"/>
</dbReference>
<dbReference type="Gene3D" id="1.10.287.130">
    <property type="match status" value="1"/>
</dbReference>
<evidence type="ECO:0000259" key="14">
    <source>
        <dbReference type="PROSITE" id="PS50885"/>
    </source>
</evidence>
<dbReference type="SUPFAM" id="SSF47384">
    <property type="entry name" value="Homodimeric domain of signal transducing histidine kinase"/>
    <property type="match status" value="1"/>
</dbReference>
<keyword evidence="9" id="KW-0902">Two-component regulatory system</keyword>
<dbReference type="CDD" id="cd06225">
    <property type="entry name" value="HAMP"/>
    <property type="match status" value="1"/>
</dbReference>
<name>A0ABM8FYZ2_9CELL</name>
<evidence type="ECO:0000256" key="10">
    <source>
        <dbReference type="ARBA" id="ARBA00023136"/>
    </source>
</evidence>
<gene>
    <name evidence="15" type="ORF">GCM10025865_03010</name>
</gene>
<evidence type="ECO:0000256" key="12">
    <source>
        <dbReference type="SAM" id="Phobius"/>
    </source>
</evidence>
<dbReference type="CDD" id="cd00082">
    <property type="entry name" value="HisKA"/>
    <property type="match status" value="1"/>
</dbReference>
<dbReference type="PRINTS" id="PR00344">
    <property type="entry name" value="BCTRLSENSOR"/>
</dbReference>
<dbReference type="Proteomes" id="UP001321475">
    <property type="component" value="Chromosome"/>
</dbReference>
<dbReference type="InterPro" id="IPR003660">
    <property type="entry name" value="HAMP_dom"/>
</dbReference>
<protein>
    <recommendedName>
        <fullName evidence="3">histidine kinase</fullName>
        <ecNumber evidence="3">2.7.13.3</ecNumber>
    </recommendedName>
</protein>
<dbReference type="Pfam" id="PF00672">
    <property type="entry name" value="HAMP"/>
    <property type="match status" value="1"/>
</dbReference>
<keyword evidence="7 15" id="KW-0418">Kinase</keyword>
<dbReference type="EC" id="2.7.13.3" evidence="3"/>
<dbReference type="InterPro" id="IPR036890">
    <property type="entry name" value="HATPase_C_sf"/>
</dbReference>
<dbReference type="SMART" id="SM00304">
    <property type="entry name" value="HAMP"/>
    <property type="match status" value="1"/>
</dbReference>
<organism evidence="15 16">
    <name type="scientific">Paraoerskovia sediminicola</name>
    <dbReference type="NCBI Taxonomy" id="1138587"/>
    <lineage>
        <taxon>Bacteria</taxon>
        <taxon>Bacillati</taxon>
        <taxon>Actinomycetota</taxon>
        <taxon>Actinomycetes</taxon>
        <taxon>Micrococcales</taxon>
        <taxon>Cellulomonadaceae</taxon>
        <taxon>Paraoerskovia</taxon>
    </lineage>
</organism>
<keyword evidence="6 12" id="KW-0812">Transmembrane</keyword>
<keyword evidence="8 12" id="KW-1133">Transmembrane helix</keyword>
<proteinExistence type="predicted"/>
<dbReference type="CDD" id="cd00075">
    <property type="entry name" value="HATPase"/>
    <property type="match status" value="1"/>
</dbReference>
<evidence type="ECO:0000256" key="1">
    <source>
        <dbReference type="ARBA" id="ARBA00000085"/>
    </source>
</evidence>
<evidence type="ECO:0000256" key="5">
    <source>
        <dbReference type="ARBA" id="ARBA00022679"/>
    </source>
</evidence>
<evidence type="ECO:0000256" key="9">
    <source>
        <dbReference type="ARBA" id="ARBA00023012"/>
    </source>
</evidence>
<dbReference type="GO" id="GO:0016301">
    <property type="term" value="F:kinase activity"/>
    <property type="evidence" value="ECO:0007669"/>
    <property type="project" value="UniProtKB-KW"/>
</dbReference>
<evidence type="ECO:0000313" key="15">
    <source>
        <dbReference type="EMBL" id="BDZ41002.1"/>
    </source>
</evidence>
<dbReference type="Pfam" id="PF00512">
    <property type="entry name" value="HisKA"/>
    <property type="match status" value="1"/>
</dbReference>
<evidence type="ECO:0000256" key="4">
    <source>
        <dbReference type="ARBA" id="ARBA00022553"/>
    </source>
</evidence>
<dbReference type="PROSITE" id="PS50109">
    <property type="entry name" value="HIS_KIN"/>
    <property type="match status" value="1"/>
</dbReference>